<protein>
    <submittedName>
        <fullName evidence="2">Helix-turn-helix transcriptional regulator</fullName>
    </submittedName>
</protein>
<evidence type="ECO:0000313" key="2">
    <source>
        <dbReference type="EMBL" id="URL59636.1"/>
    </source>
</evidence>
<dbReference type="RefSeq" id="WP_250340158.1">
    <property type="nucleotide sequence ID" value="NZ_CP063231.1"/>
</dbReference>
<name>A0ABY4T415_9GAMM</name>
<feature type="domain" description="HTH cro/C1-type" evidence="1">
    <location>
        <begin position="71"/>
        <end position="127"/>
    </location>
</feature>
<evidence type="ECO:0000259" key="1">
    <source>
        <dbReference type="PROSITE" id="PS50943"/>
    </source>
</evidence>
<sequence>MTEQKQPRLGGSTTITVKVTASLTPVARISVDEARRSTSAQLLAQKRKWRNEEYRKSYAEAAVDQGISWQIRINREMRGMTQRDLADRLSTRQSAISRMEDPEYGSHSLARLKEVAHAFRCALLVKLVPYSALARESFLLAEKDLYVRSYDEEIKEIDNGIEEENPG</sequence>
<evidence type="ECO:0000313" key="3">
    <source>
        <dbReference type="Proteomes" id="UP001056681"/>
    </source>
</evidence>
<dbReference type="EMBL" id="CP063231">
    <property type="protein sequence ID" value="URL59636.1"/>
    <property type="molecule type" value="Genomic_DNA"/>
</dbReference>
<dbReference type="SUPFAM" id="SSF47413">
    <property type="entry name" value="lambda repressor-like DNA-binding domains"/>
    <property type="match status" value="1"/>
</dbReference>
<proteinExistence type="predicted"/>
<gene>
    <name evidence="2" type="ORF">IM816_05935</name>
</gene>
<dbReference type="Pfam" id="PF01381">
    <property type="entry name" value="HTH_3"/>
    <property type="match status" value="1"/>
</dbReference>
<dbReference type="Gene3D" id="1.10.260.40">
    <property type="entry name" value="lambda repressor-like DNA-binding domains"/>
    <property type="match status" value="1"/>
</dbReference>
<accession>A0ABY4T415</accession>
<dbReference type="InterPro" id="IPR010982">
    <property type="entry name" value="Lambda_DNA-bd_dom_sf"/>
</dbReference>
<organism evidence="2 3">
    <name type="scientific">Luteibacter flocculans</name>
    <dbReference type="NCBI Taxonomy" id="2780091"/>
    <lineage>
        <taxon>Bacteria</taxon>
        <taxon>Pseudomonadati</taxon>
        <taxon>Pseudomonadota</taxon>
        <taxon>Gammaproteobacteria</taxon>
        <taxon>Lysobacterales</taxon>
        <taxon>Rhodanobacteraceae</taxon>
        <taxon>Luteibacter</taxon>
    </lineage>
</organism>
<dbReference type="PROSITE" id="PS50943">
    <property type="entry name" value="HTH_CROC1"/>
    <property type="match status" value="1"/>
</dbReference>
<reference evidence="2" key="1">
    <citation type="submission" date="2020-10" db="EMBL/GenBank/DDBJ databases">
        <title>Whole-genome sequence of Luteibacter sp. EIF3.</title>
        <authorList>
            <person name="Friedrich I."/>
            <person name="Hertel R."/>
            <person name="Daniel R."/>
        </authorList>
    </citation>
    <scope>NUCLEOTIDE SEQUENCE</scope>
    <source>
        <strain evidence="2">EIF3</strain>
    </source>
</reference>
<dbReference type="Proteomes" id="UP001056681">
    <property type="component" value="Chromosome"/>
</dbReference>
<dbReference type="InterPro" id="IPR001387">
    <property type="entry name" value="Cro/C1-type_HTH"/>
</dbReference>
<keyword evidence="3" id="KW-1185">Reference proteome</keyword>
<dbReference type="CDD" id="cd00093">
    <property type="entry name" value="HTH_XRE"/>
    <property type="match status" value="1"/>
</dbReference>
<dbReference type="SMART" id="SM00530">
    <property type="entry name" value="HTH_XRE"/>
    <property type="match status" value="1"/>
</dbReference>